<reference evidence="1 2" key="1">
    <citation type="submission" date="2018-03" db="EMBL/GenBank/DDBJ databases">
        <title>Genomic Encyclopedia of Archaeal and Bacterial Type Strains, Phase II (KMG-II): from individual species to whole genera.</title>
        <authorList>
            <person name="Goeker M."/>
        </authorList>
    </citation>
    <scope>NUCLEOTIDE SEQUENCE [LARGE SCALE GENOMIC DNA]</scope>
    <source>
        <strain evidence="1 2">RHA1</strain>
    </source>
</reference>
<protein>
    <submittedName>
        <fullName evidence="1">Uncharacterized protein</fullName>
    </submittedName>
</protein>
<accession>A0ABX5EQ71</accession>
<name>A0ABX5EQ71_9BACL</name>
<sequence>MVRSKAKKHRLKQIREGKLDPTLSREMWAINPVARKTPTKAERIRKREKKHFSNDLGGVFYLHIA</sequence>
<dbReference type="RefSeq" id="WP_106342135.1">
    <property type="nucleotide sequence ID" value="NZ_PVTZ01000004.1"/>
</dbReference>
<gene>
    <name evidence="1" type="ORF">CLV36_104144</name>
</gene>
<keyword evidence="2" id="KW-1185">Reference proteome</keyword>
<proteinExistence type="predicted"/>
<comment type="caution">
    <text evidence="1">The sequence shown here is derived from an EMBL/GenBank/DDBJ whole genome shotgun (WGS) entry which is preliminary data.</text>
</comment>
<evidence type="ECO:0000313" key="1">
    <source>
        <dbReference type="EMBL" id="PRZ15421.1"/>
    </source>
</evidence>
<dbReference type="EMBL" id="PVTZ01000004">
    <property type="protein sequence ID" value="PRZ15421.1"/>
    <property type="molecule type" value="Genomic_DNA"/>
</dbReference>
<evidence type="ECO:0000313" key="2">
    <source>
        <dbReference type="Proteomes" id="UP000238836"/>
    </source>
</evidence>
<dbReference type="Proteomes" id="UP000238836">
    <property type="component" value="Unassembled WGS sequence"/>
</dbReference>
<organism evidence="1 2">
    <name type="scientific">Laceyella sediminis</name>
    <dbReference type="NCBI Taxonomy" id="573074"/>
    <lineage>
        <taxon>Bacteria</taxon>
        <taxon>Bacillati</taxon>
        <taxon>Bacillota</taxon>
        <taxon>Bacilli</taxon>
        <taxon>Bacillales</taxon>
        <taxon>Thermoactinomycetaceae</taxon>
        <taxon>Laceyella</taxon>
    </lineage>
</organism>